<comment type="caution">
    <text evidence="9">Lacks conserved residue(s) required for the propagation of feature annotation.</text>
</comment>
<keyword evidence="2 9" id="KW-0963">Cytoplasm</keyword>
<dbReference type="HAMAP" id="MF_03182">
    <property type="entry name" value="PAN2"/>
    <property type="match status" value="1"/>
</dbReference>
<dbReference type="InterPro" id="IPR013520">
    <property type="entry name" value="Ribonucl_H"/>
</dbReference>
<keyword evidence="8 9" id="KW-0539">Nucleus</keyword>
<dbReference type="SUPFAM" id="SSF54001">
    <property type="entry name" value="Cysteine proteinases"/>
    <property type="match status" value="1"/>
</dbReference>
<dbReference type="OrthoDB" id="16516at2759"/>
<keyword evidence="4 9" id="KW-0540">Nuclease</keyword>
<comment type="domain">
    <text evidence="9">Contains a pseudo-UCH domain. This ubiquitin C-terminal hydrolase (UCH)-like or ubiquitin specific protease (USP)-like domain is predicted to be catalytically inactive because it lacks the active site catalytic triad characteristic of thiol proteases, with residues at the equivalent structural positions that are incompatible with catalysis, and it cannot bind ubiquitin. It functions as a structural scaffold for intra- and intermolecular interactions in the complex.</text>
</comment>
<comment type="subcellular location">
    <subcellularLocation>
        <location evidence="9">Cytoplasm</location>
        <location evidence="9">P-body</location>
    </subcellularLocation>
    <subcellularLocation>
        <location evidence="9">Nucleus</location>
    </subcellularLocation>
    <text evidence="9">Shuttles between nucleus and cytoplasm.</text>
</comment>
<feature type="compositionally biased region" description="Basic and acidic residues" evidence="10">
    <location>
        <begin position="862"/>
        <end position="890"/>
    </location>
</feature>
<dbReference type="FunFam" id="3.30.420.10:FF:000011">
    <property type="entry name" value="PAN2-PAN3 deadenylation complex catalytic subunit PAN2"/>
    <property type="match status" value="1"/>
</dbReference>
<dbReference type="GO" id="GO:0000932">
    <property type="term" value="C:P-body"/>
    <property type="evidence" value="ECO:0007669"/>
    <property type="project" value="UniProtKB-SubCell"/>
</dbReference>
<evidence type="ECO:0000256" key="10">
    <source>
        <dbReference type="SAM" id="MobiDB-lite"/>
    </source>
</evidence>
<feature type="compositionally biased region" description="Polar residues" evidence="10">
    <location>
        <begin position="820"/>
        <end position="835"/>
    </location>
</feature>
<gene>
    <name evidence="9 12" type="primary">PAN2</name>
</gene>
<dbReference type="GO" id="GO:0031251">
    <property type="term" value="C:PAN complex"/>
    <property type="evidence" value="ECO:0007669"/>
    <property type="project" value="UniProtKB-UniRule"/>
</dbReference>
<dbReference type="EC" id="3.1.13.4" evidence="9"/>
<evidence type="ECO:0000259" key="11">
    <source>
        <dbReference type="PROSITE" id="PS50235"/>
    </source>
</evidence>
<evidence type="ECO:0000256" key="2">
    <source>
        <dbReference type="ARBA" id="ARBA00022490"/>
    </source>
</evidence>
<dbReference type="InterPro" id="IPR048841">
    <property type="entry name" value="PAN2_N"/>
</dbReference>
<comment type="function">
    <text evidence="9">Catalytic subunit of the poly(A)-nuclease (PAN) deadenylation complex, one of two cytoplasmic mRNA deadenylases involved in general and miRNA-mediated mRNA turnover. PAN specifically shortens poly(A) tails of RNA and the activity is stimulated by poly(A)-binding protein (PABP). PAN deadenylation is followed by rapid degradation of the shortened mRNA tails by the CCR4-NOT complex. Deadenylated mRNAs are then degraded by two alternative mechanisms, namely exosome-mediated 3'-5' exonucleolytic degradation, or deadenlyation-dependent mRNA decaping and subsequent 5'-3' exonucleolytic degradation by XRN1.</text>
</comment>
<dbReference type="InterPro" id="IPR028881">
    <property type="entry name" value="PAN2_UCH_dom"/>
</dbReference>
<dbReference type="Pfam" id="PF20770">
    <property type="entry name" value="PAN2_N"/>
    <property type="match status" value="1"/>
</dbReference>
<evidence type="ECO:0000256" key="3">
    <source>
        <dbReference type="ARBA" id="ARBA00022664"/>
    </source>
</evidence>
<dbReference type="CDD" id="cd06143">
    <property type="entry name" value="PAN2_exo"/>
    <property type="match status" value="1"/>
</dbReference>
<reference evidence="12" key="1">
    <citation type="journal article" date="2014" name="BMC Genomics">
        <title>Characterizing the developmental transcriptome of the oriental fruit fly, Bactrocera dorsalis (Diptera: Tephritidae) through comparative genomic analysis with Drosophila melanogaster utilizing modENCODE datasets.</title>
        <authorList>
            <person name="Geib S.M."/>
            <person name="Calla B."/>
            <person name="Hall B."/>
            <person name="Hou S."/>
            <person name="Manoukis N.C."/>
        </authorList>
    </citation>
    <scope>NUCLEOTIDE SEQUENCE</scope>
    <source>
        <strain evidence="12">Punador</strain>
    </source>
</reference>
<dbReference type="SUPFAM" id="SSF53098">
    <property type="entry name" value="Ribonuclease H-like"/>
    <property type="match status" value="1"/>
</dbReference>
<evidence type="ECO:0000256" key="1">
    <source>
        <dbReference type="ARBA" id="ARBA00001663"/>
    </source>
</evidence>
<organism evidence="12">
    <name type="scientific">Bactrocera dorsalis</name>
    <name type="common">Oriental fruit fly</name>
    <name type="synonym">Dacus dorsalis</name>
    <dbReference type="NCBI Taxonomy" id="27457"/>
    <lineage>
        <taxon>Eukaryota</taxon>
        <taxon>Metazoa</taxon>
        <taxon>Ecdysozoa</taxon>
        <taxon>Arthropoda</taxon>
        <taxon>Hexapoda</taxon>
        <taxon>Insecta</taxon>
        <taxon>Pterygota</taxon>
        <taxon>Neoptera</taxon>
        <taxon>Endopterygota</taxon>
        <taxon>Diptera</taxon>
        <taxon>Brachycera</taxon>
        <taxon>Muscomorpha</taxon>
        <taxon>Tephritoidea</taxon>
        <taxon>Tephritidae</taxon>
        <taxon>Bactrocera</taxon>
        <taxon>Bactrocera</taxon>
    </lineage>
</organism>
<dbReference type="PANTHER" id="PTHR15728">
    <property type="entry name" value="DEADENYLATION COMPLEX CATALYTIC SUBUNIT PAN2"/>
    <property type="match status" value="1"/>
</dbReference>
<dbReference type="PANTHER" id="PTHR15728:SF0">
    <property type="entry name" value="PAN2-PAN3 DEADENYLATION COMPLEX CATALYTIC SUBUNIT PAN2"/>
    <property type="match status" value="1"/>
</dbReference>
<dbReference type="Pfam" id="PF00929">
    <property type="entry name" value="RNase_T"/>
    <property type="match status" value="1"/>
</dbReference>
<dbReference type="GO" id="GO:0046872">
    <property type="term" value="F:metal ion binding"/>
    <property type="evidence" value="ECO:0007669"/>
    <property type="project" value="UniProtKB-KW"/>
</dbReference>
<feature type="binding site" evidence="9">
    <location>
        <position position="1169"/>
    </location>
    <ligand>
        <name>a divalent metal cation</name>
        <dbReference type="ChEBI" id="CHEBI:60240"/>
        <note>catalytic</note>
    </ligand>
</feature>
<feature type="region of interest" description="Disordered" evidence="10">
    <location>
        <begin position="616"/>
        <end position="642"/>
    </location>
</feature>
<dbReference type="AlphaFoldDB" id="A0A034VB09"/>
<feature type="binding site" evidence="9">
    <location>
        <position position="1221"/>
    </location>
    <ligand>
        <name>a divalent metal cation</name>
        <dbReference type="ChEBI" id="CHEBI:60240"/>
        <note>catalytic</note>
    </ligand>
</feature>
<dbReference type="GO" id="GO:0006397">
    <property type="term" value="P:mRNA processing"/>
    <property type="evidence" value="ECO:0007669"/>
    <property type="project" value="UniProtKB-KW"/>
</dbReference>
<evidence type="ECO:0000256" key="5">
    <source>
        <dbReference type="ARBA" id="ARBA00022723"/>
    </source>
</evidence>
<dbReference type="GO" id="GO:0004535">
    <property type="term" value="F:poly(A)-specific ribonuclease activity"/>
    <property type="evidence" value="ECO:0007669"/>
    <property type="project" value="UniProtKB-UniRule"/>
</dbReference>
<dbReference type="PROSITE" id="PS50235">
    <property type="entry name" value="USP_3"/>
    <property type="match status" value="1"/>
</dbReference>
<keyword evidence="5 9" id="KW-0479">Metal-binding</keyword>
<dbReference type="InterPro" id="IPR036322">
    <property type="entry name" value="WD40_repeat_dom_sf"/>
</dbReference>
<dbReference type="GO" id="GO:0000289">
    <property type="term" value="P:nuclear-transcribed mRNA poly(A) tail shortening"/>
    <property type="evidence" value="ECO:0007669"/>
    <property type="project" value="UniProtKB-UniRule"/>
</dbReference>
<dbReference type="InterPro" id="IPR050785">
    <property type="entry name" value="PAN2-PAN3_catalytic_subunit"/>
</dbReference>
<dbReference type="InterPro" id="IPR015943">
    <property type="entry name" value="WD40/YVTN_repeat-like_dom_sf"/>
</dbReference>
<dbReference type="InterPro" id="IPR030843">
    <property type="entry name" value="PAN2"/>
</dbReference>
<feature type="domain" description="USP" evidence="11">
    <location>
        <begin position="503"/>
        <end position="984"/>
    </location>
</feature>
<dbReference type="InterPro" id="IPR028889">
    <property type="entry name" value="USP"/>
</dbReference>
<name>A0A034VB09_BACDO</name>
<dbReference type="EMBL" id="GAKP01018451">
    <property type="protein sequence ID" value="JAC40501.1"/>
    <property type="molecule type" value="Transcribed_RNA"/>
</dbReference>
<feature type="region of interest" description="Disordered" evidence="10">
    <location>
        <begin position="816"/>
        <end position="835"/>
    </location>
</feature>
<evidence type="ECO:0000256" key="4">
    <source>
        <dbReference type="ARBA" id="ARBA00022722"/>
    </source>
</evidence>
<keyword evidence="6 9" id="KW-0378">Hydrolase</keyword>
<keyword evidence="7 9" id="KW-0269">Exonuclease</keyword>
<evidence type="ECO:0000313" key="12">
    <source>
        <dbReference type="EMBL" id="JAC40501.1"/>
    </source>
</evidence>
<evidence type="ECO:0000256" key="9">
    <source>
        <dbReference type="HAMAP-Rule" id="MF_03182"/>
    </source>
</evidence>
<evidence type="ECO:0000256" key="6">
    <source>
        <dbReference type="ARBA" id="ARBA00022801"/>
    </source>
</evidence>
<dbReference type="GO" id="GO:0003676">
    <property type="term" value="F:nucleic acid binding"/>
    <property type="evidence" value="ECO:0007669"/>
    <property type="project" value="InterPro"/>
</dbReference>
<comment type="similarity">
    <text evidence="9">Belongs to the peptidase C19 family. PAN2 subfamily.</text>
</comment>
<dbReference type="SMART" id="SM00479">
    <property type="entry name" value="EXOIII"/>
    <property type="match status" value="1"/>
</dbReference>
<dbReference type="GO" id="GO:0010606">
    <property type="term" value="P:positive regulation of cytoplasmic mRNA processing body assembly"/>
    <property type="evidence" value="ECO:0007669"/>
    <property type="project" value="UniProtKB-UniRule"/>
</dbReference>
<proteinExistence type="inferred from homology"/>
<feature type="compositionally biased region" description="Low complexity" evidence="10">
    <location>
        <begin position="621"/>
        <end position="634"/>
    </location>
</feature>
<evidence type="ECO:0000256" key="8">
    <source>
        <dbReference type="ARBA" id="ARBA00023242"/>
    </source>
</evidence>
<dbReference type="InterPro" id="IPR012337">
    <property type="entry name" value="RNaseH-like_sf"/>
</dbReference>
<dbReference type="Pfam" id="PF13423">
    <property type="entry name" value="UCH_1"/>
    <property type="match status" value="1"/>
</dbReference>
<dbReference type="SUPFAM" id="SSF50978">
    <property type="entry name" value="WD40 repeat-like"/>
    <property type="match status" value="1"/>
</dbReference>
<comment type="domain">
    <text evidence="9">The linker, or PAN3 interaction domain (PID), between the WD40 repeats and the pseudo-UCH domain mediates interaction with PAN3.</text>
</comment>
<dbReference type="InterPro" id="IPR036397">
    <property type="entry name" value="RNaseH_sf"/>
</dbReference>
<dbReference type="Gene3D" id="2.130.10.10">
    <property type="entry name" value="YVTN repeat-like/Quinoprotein amine dehydrogenase"/>
    <property type="match status" value="1"/>
</dbReference>
<feature type="region of interest" description="Disordered" evidence="10">
    <location>
        <begin position="862"/>
        <end position="892"/>
    </location>
</feature>
<accession>A0A034VB09</accession>
<protein>
    <recommendedName>
        <fullName evidence="9">PAN2-PAN3 deadenylation complex catalytic subunit PAN2</fullName>
        <ecNumber evidence="9">3.1.13.4</ecNumber>
    </recommendedName>
    <alternativeName>
        <fullName evidence="9">PAB1P-dependent poly(A)-specific ribonuclease</fullName>
    </alternativeName>
    <alternativeName>
        <fullName evidence="9">Poly(A)-nuclease deadenylation complex subunit 2</fullName>
        <shortName evidence="9">PAN deadenylation complex subunit 2</shortName>
    </alternativeName>
</protein>
<comment type="activity regulation">
    <text evidence="9">Positively regulated by the regulatory subunit PAN3.</text>
</comment>
<feature type="binding site" evidence="9">
    <location>
        <position position="1060"/>
    </location>
    <ligand>
        <name>a divalent metal cation</name>
        <dbReference type="ChEBI" id="CHEBI:60240"/>
        <note>catalytic</note>
    </ligand>
</feature>
<dbReference type="Gene3D" id="3.90.70.10">
    <property type="entry name" value="Cysteine proteinases"/>
    <property type="match status" value="1"/>
</dbReference>
<evidence type="ECO:0000256" key="7">
    <source>
        <dbReference type="ARBA" id="ARBA00022839"/>
    </source>
</evidence>
<comment type="subunit">
    <text evidence="9">Forms a heterotrimer with an asymmetric homodimer of the regulatory subunit PAN3 to form the poly(A)-nuclease (PAN) deadenylation complex.</text>
</comment>
<keyword evidence="3 9" id="KW-0507">mRNA processing</keyword>
<dbReference type="FunFam" id="2.130.10.10:FF:000421">
    <property type="entry name" value="PAN2-PAN3 deadenylation complex catalytic subunit PAN2"/>
    <property type="match status" value="1"/>
</dbReference>
<dbReference type="InterPro" id="IPR038765">
    <property type="entry name" value="Papain-like_cys_pep_sf"/>
</dbReference>
<comment type="catalytic activity">
    <reaction evidence="1 9">
        <text>Exonucleolytic cleavage of poly(A) to 5'-AMP.</text>
        <dbReference type="EC" id="3.1.13.4"/>
    </reaction>
</comment>
<dbReference type="Gene3D" id="3.30.420.10">
    <property type="entry name" value="Ribonuclease H-like superfamily/Ribonuclease H"/>
    <property type="match status" value="1"/>
</dbReference>
<dbReference type="GO" id="GO:0005634">
    <property type="term" value="C:nucleus"/>
    <property type="evidence" value="ECO:0007669"/>
    <property type="project" value="UniProtKB-SubCell"/>
</dbReference>
<sequence>MDYVYCGAEPPEDILNVYDGGGQRATGHFSPNFNGFNISSGDPGYMELVPILADGGENFGVSALAFDDYEELLWMGNQGGHVTSYYSGTLQKYTSFQVHASDIVRQIITIDAGILVLTQTSLRHQIRRGIPKFTHRSKSMSEMVCMQLLTPHRLVMAGLQDEMIEFDLRTLKETKVEHVGSTGCTVLRKNSRFLFAGDPFGMVTLRDLNTLHVEHTIKTHTGSLSDFDVQGNYLISCGYSGRQGTLAADRFLMVYDLRMLRSISPIQVLIDPQLLKFLPSQTSRLAVVSSYGQIQLVDTVELSEPRVSMYQINTTGSQCLSFDVCSSSQAMAFGAQSGHISVIAAVNTPQPQFNAFSRNTEFADPVPQLPFVPITDTTFPLSSIVLPHLVTGTHWFSDWPAELLRYQYRRPKPIEADVLNSMKMQGPIGYSPNPRTVRRNQIPYLLDTPNSLAANSNGMNNSTKTTESGVKIIPRRYRKVELKYSKLGTQDFDFEQHNQTCFAGLEATLPNSYCNSMLQILYFIEPLRQKLIEHSCKKEFCLSCELGFLFNMLDKSSAASPCQASNFLRSFRTVPEASALGLILSDRSSNVNLISLIQNWNRFILHQMHYEMVDSEKKSRLNSGTSTSSSDENSAGNDKPVLDINNKAGEIFQTIDMKENDDRERSKINEDSEVSRLFGTRQDCINHCLKCNDEKTKQNILLACNLTYPLQVKDGEQFHFGSILKASLSTEKHIQAFCESCKKFSPTKQSVKVTCLPQILAINCGLSNEKDLGFLRRQLNRNLHTPSESPAILNTSKPCRYGLNCSRSDCHFVHPDRKSPASNNTSFQHNTSPNGRQNSWFPLSFSMSISEQGELCVQTEHSNTKTEEHNYADNKENRRSIHETSIESGRKRFANSTTSESYREYALHAVVCQIDDGTQKNLVSLINVSKKYHIQKLASSGNSGEEQQQWYIFNDFSISPVSIQESVWFTLDWKVPCVLFYSSINMDASAISLAAAAATKGDMPTNSTEAELPQHNPFIQDITNPVQLAPASAPSSMGDVIFKPLQANEMPQAGDLVAMDAEFVTLNPEENEIRPDGKTATIKPCHMSVARISCIRGQGPDEGVPFMDDYISTQEKVVDYLTQFSGIKPGDLDANFSSKRLTALKNSYQKLKYLVDIGVIFVGHGLKNDFRVINIYVPSDQIIDTVHLFHLPHHRMVSLRFLAWHFLGTKIQSETHDSVEDARTTLQLYKHYLKLMAEQKFTNALKTLYDRGKQLQWKVPENE</sequence>
<feature type="binding site" evidence="9">
    <location>
        <position position="1062"/>
    </location>
    <ligand>
        <name>a divalent metal cation</name>
        <dbReference type="ChEBI" id="CHEBI:60240"/>
        <note>catalytic</note>
    </ligand>
</feature>
<comment type="cofactor">
    <cofactor evidence="9">
        <name>a divalent metal cation</name>
        <dbReference type="ChEBI" id="CHEBI:60240"/>
    </cofactor>
    <text evidence="9">Binds 2 metal cations per subunit in the catalytic exonuclease domain.</text>
</comment>